<dbReference type="RefSeq" id="WP_132113781.1">
    <property type="nucleotide sequence ID" value="NZ_SLWS01000002.1"/>
</dbReference>
<evidence type="ECO:0000313" key="3">
    <source>
        <dbReference type="EMBL" id="TCO62192.1"/>
    </source>
</evidence>
<gene>
    <name evidence="3" type="ORF">EV192_102329</name>
</gene>
<dbReference type="Pfam" id="PF14028">
    <property type="entry name" value="Lant_dehydr_C"/>
    <property type="match status" value="1"/>
</dbReference>
<protein>
    <submittedName>
        <fullName evidence="3">Thiopeptide-type bacteriocin biosynthesis protein</fullName>
    </submittedName>
</protein>
<evidence type="ECO:0000313" key="4">
    <source>
        <dbReference type="Proteomes" id="UP000295680"/>
    </source>
</evidence>
<evidence type="ECO:0000259" key="1">
    <source>
        <dbReference type="Pfam" id="PF04738"/>
    </source>
</evidence>
<accession>A0A4R2JT98</accession>
<dbReference type="InterPro" id="IPR006827">
    <property type="entry name" value="Lant_deHydtase_N"/>
</dbReference>
<keyword evidence="4" id="KW-1185">Reference proteome</keyword>
<feature type="domain" description="Thiopeptide-type bacteriocin biosynthesis" evidence="2">
    <location>
        <begin position="743"/>
        <end position="980"/>
    </location>
</feature>
<organism evidence="3 4">
    <name type="scientific">Actinocrispum wychmicini</name>
    <dbReference type="NCBI Taxonomy" id="1213861"/>
    <lineage>
        <taxon>Bacteria</taxon>
        <taxon>Bacillati</taxon>
        <taxon>Actinomycetota</taxon>
        <taxon>Actinomycetes</taxon>
        <taxon>Pseudonocardiales</taxon>
        <taxon>Pseudonocardiaceae</taxon>
        <taxon>Actinocrispum</taxon>
    </lineage>
</organism>
<name>A0A4R2JT98_9PSEU</name>
<dbReference type="EMBL" id="SLWS01000002">
    <property type="protein sequence ID" value="TCO62192.1"/>
    <property type="molecule type" value="Genomic_DNA"/>
</dbReference>
<dbReference type="Proteomes" id="UP000295680">
    <property type="component" value="Unassembled WGS sequence"/>
</dbReference>
<dbReference type="OrthoDB" id="1273722at2"/>
<dbReference type="InterPro" id="IPR023809">
    <property type="entry name" value="Thiopep_bacteriocin_synth_dom"/>
</dbReference>
<comment type="caution">
    <text evidence="3">The sequence shown here is derived from an EMBL/GenBank/DDBJ whole genome shotgun (WGS) entry which is preliminary data.</text>
</comment>
<proteinExistence type="predicted"/>
<evidence type="ECO:0000259" key="2">
    <source>
        <dbReference type="Pfam" id="PF14028"/>
    </source>
</evidence>
<sequence length="994" mass="108423">MALFTPDDAALLRMPAAPVAMADATRVGLADAGQVLRTVLDDPVLRETVELSSTALAGTLQAVDAGRTSQSKVDRAGRSAARYLLRMAGRPTPFGLHSGVAVAAVDDTTKVRIGTAHRKGVRVDSGWLTALLVRFERDPRVLRKLRVVANDLFFTRGDRLVLPYVPSDASESVRSVRELSVRRTPPASLALEIARQPIPFTGLVAEVAAAFPRASTDAVERMLGQLVAQDLLLTDLHPPLVDTDQLDHVIDHLAGLPEAAALRHARELLAAYAEAPIGQGLPQWNRAVEALQAIQPGNRAPIQVDLRVDADVRLPRAVADQAARAAEVLYRFGLTRQEPPHLTDYREAFLDRYGSHQLVPLAELIDPERGLGAPAGYRVPDSERRLRHSVTPSTPVDDALAALAQQVMLSGEVEFVLDDALVDRLAPTHPDDPAPDSAELCVRVLASSAAALDAGDFRLVVARSVGAPNAGEMFSRFAYLFDNRPISATPDQPNLLPVQLVFRPLHGRMGNLLQVPAVCERTLAIGTFAERGREDVLGLADLSVGIDGERLFLAAPALGAEILAVSPHRMNTTHSTANVVRLIREITAARHNALDAWSWGATAGRLPMQPRVRYGRTVLSAATWTVSDRMRDKNLPWAEWNGELDAWRARWRVPERVQAIDRDVCLELDLTSELHRRLLRDELSRRPDTVVGEVCGGPEDTGWLDGYAAEFVVPLRGVGPRPASARVVAQPPPSRRLLPGGEWLYAKLYAATTRHDELLAQHVAPLVAGQRWFFIRYADPDPHLRLRFHAPADRLLPELHAWAAGLCDSGLASRLVIDSYEPETARYGGPALLPAAELVFRADSESVLDQLRLPSLPLSPVMLAAANYLDMLSAFGDPDWLLDNHPKDIQQHRAFRAVRTEAVTLLDPASGWRALAARPGGDVIVSSWARRRVALAAYGEAVRAAGSPHDSLLPALLHMHHNRLIGFDPTSEAESLALARGAVEAHRNRARFGR</sequence>
<dbReference type="NCBIfam" id="TIGR03891">
    <property type="entry name" value="thiopep_ocin"/>
    <property type="match status" value="1"/>
</dbReference>
<feature type="domain" description="Lantibiotic dehydratase N-terminal" evidence="1">
    <location>
        <begin position="42"/>
        <end position="679"/>
    </location>
</feature>
<reference evidence="3 4" key="1">
    <citation type="submission" date="2019-03" db="EMBL/GenBank/DDBJ databases">
        <title>Genomic Encyclopedia of Type Strains, Phase IV (KMG-IV): sequencing the most valuable type-strain genomes for metagenomic binning, comparative biology and taxonomic classification.</title>
        <authorList>
            <person name="Goeker M."/>
        </authorList>
    </citation>
    <scope>NUCLEOTIDE SEQUENCE [LARGE SCALE GENOMIC DNA]</scope>
    <source>
        <strain evidence="3 4">DSM 45934</strain>
    </source>
</reference>
<dbReference type="Pfam" id="PF04738">
    <property type="entry name" value="Lant_dehydr_N"/>
    <property type="match status" value="1"/>
</dbReference>
<dbReference type="AlphaFoldDB" id="A0A4R2JT98"/>